<evidence type="ECO:0000313" key="2">
    <source>
        <dbReference type="Proteomes" id="UP001062846"/>
    </source>
</evidence>
<name>A0ACC0L1J6_RHOML</name>
<accession>A0ACC0L1J6</accession>
<organism evidence="1 2">
    <name type="scientific">Rhododendron molle</name>
    <name type="common">Chinese azalea</name>
    <name type="synonym">Azalea mollis</name>
    <dbReference type="NCBI Taxonomy" id="49168"/>
    <lineage>
        <taxon>Eukaryota</taxon>
        <taxon>Viridiplantae</taxon>
        <taxon>Streptophyta</taxon>
        <taxon>Embryophyta</taxon>
        <taxon>Tracheophyta</taxon>
        <taxon>Spermatophyta</taxon>
        <taxon>Magnoliopsida</taxon>
        <taxon>eudicotyledons</taxon>
        <taxon>Gunneridae</taxon>
        <taxon>Pentapetalae</taxon>
        <taxon>asterids</taxon>
        <taxon>Ericales</taxon>
        <taxon>Ericaceae</taxon>
        <taxon>Ericoideae</taxon>
        <taxon>Rhodoreae</taxon>
        <taxon>Rhododendron</taxon>
    </lineage>
</organism>
<sequence length="156" mass="17333">MSHCKESLAESLQWWPLACGHGGRFPGSAVYCEVGLLSSSANQSQSYAENRLKWVWYYLIGADGVDCKGLPIVLPHGLAILNSALGLWAMLLKELVLRFHEESNLDQLSLHVIEHIAQDYDSTLQKDISLEGCTVLYPFPACFRLGMTHVSSLLLK</sequence>
<proteinExistence type="predicted"/>
<dbReference type="EMBL" id="CM046400">
    <property type="protein sequence ID" value="KAI8522535.1"/>
    <property type="molecule type" value="Genomic_DNA"/>
</dbReference>
<evidence type="ECO:0000313" key="1">
    <source>
        <dbReference type="EMBL" id="KAI8522535.1"/>
    </source>
</evidence>
<reference evidence="1" key="1">
    <citation type="submission" date="2022-02" db="EMBL/GenBank/DDBJ databases">
        <title>Plant Genome Project.</title>
        <authorList>
            <person name="Zhang R.-G."/>
        </authorList>
    </citation>
    <scope>NUCLEOTIDE SEQUENCE</scope>
    <source>
        <strain evidence="1">AT1</strain>
    </source>
</reference>
<gene>
    <name evidence="1" type="ORF">RHMOL_Rhmol13G0004300</name>
</gene>
<protein>
    <submittedName>
        <fullName evidence="1">Uncharacterized protein</fullName>
    </submittedName>
</protein>
<comment type="caution">
    <text evidence="1">The sequence shown here is derived from an EMBL/GenBank/DDBJ whole genome shotgun (WGS) entry which is preliminary data.</text>
</comment>
<keyword evidence="2" id="KW-1185">Reference proteome</keyword>
<dbReference type="Proteomes" id="UP001062846">
    <property type="component" value="Chromosome 13"/>
</dbReference>